<evidence type="ECO:0000313" key="2">
    <source>
        <dbReference type="EMBL" id="CUM79999.1"/>
    </source>
</evidence>
<proteinExistence type="predicted"/>
<keyword evidence="1" id="KW-0472">Membrane</keyword>
<reference evidence="2 3" key="1">
    <citation type="submission" date="2015-09" db="EMBL/GenBank/DDBJ databases">
        <authorList>
            <consortium name="Pathogen Informatics"/>
        </authorList>
    </citation>
    <scope>NUCLEOTIDE SEQUENCE [LARGE SCALE GENOMIC DNA]</scope>
    <source>
        <strain evidence="2 3">2789STDY5608868</strain>
    </source>
</reference>
<name>A0A173RQX1_ANAHA</name>
<organism evidence="2 3">
    <name type="scientific">Anaerostipes hadrus</name>
    <dbReference type="NCBI Taxonomy" id="649756"/>
    <lineage>
        <taxon>Bacteria</taxon>
        <taxon>Bacillati</taxon>
        <taxon>Bacillota</taxon>
        <taxon>Clostridia</taxon>
        <taxon>Lachnospirales</taxon>
        <taxon>Lachnospiraceae</taxon>
        <taxon>Anaerostipes</taxon>
    </lineage>
</organism>
<sequence length="51" mass="5982">MINTLPFADSNEEYMENFLVIFLSLKGVDGLTFFVMHWFDSGCIWSKFVLK</sequence>
<keyword evidence="1" id="KW-0812">Transmembrane</keyword>
<protein>
    <submittedName>
        <fullName evidence="2">Uncharacterized protein</fullName>
    </submittedName>
</protein>
<evidence type="ECO:0000256" key="1">
    <source>
        <dbReference type="SAM" id="Phobius"/>
    </source>
</evidence>
<gene>
    <name evidence="2" type="ORF">ERS852425_00691</name>
</gene>
<evidence type="ECO:0000313" key="3">
    <source>
        <dbReference type="Proteomes" id="UP000095598"/>
    </source>
</evidence>
<feature type="transmembrane region" description="Helical" evidence="1">
    <location>
        <begin position="20"/>
        <end position="39"/>
    </location>
</feature>
<keyword evidence="1" id="KW-1133">Transmembrane helix</keyword>
<dbReference type="Proteomes" id="UP000095598">
    <property type="component" value="Unassembled WGS sequence"/>
</dbReference>
<accession>A0A173RQX1</accession>
<dbReference type="AlphaFoldDB" id="A0A173RQX1"/>
<dbReference type="EMBL" id="CYXT01000003">
    <property type="protein sequence ID" value="CUM79999.1"/>
    <property type="molecule type" value="Genomic_DNA"/>
</dbReference>